<dbReference type="EMBL" id="CP046883">
    <property type="protein sequence ID" value="QNH96425.1"/>
    <property type="molecule type" value="Genomic_DNA"/>
</dbReference>
<dbReference type="Proteomes" id="UP000515275">
    <property type="component" value="Chromosome"/>
</dbReference>
<proteinExistence type="predicted"/>
<dbReference type="AlphaFoldDB" id="A0A7G7YPK5"/>
<sequence length="172" mass="18070">MAAGDGTFQVVHNDALSEFLVDNTAVAVDSMGEYGSYTAPAWSTTKVPVAIAAVRNDPNAVAYIDEAIAASDNDAAEALWNSMGSRADVLTNQILREGGDYTRVFHAGSLSDDSLAFGETPWNLSDQARFASNLRCIADHQSVVNAMAALNNGHDYGLGLIPGAIFKGGWSG</sequence>
<protein>
    <submittedName>
        <fullName evidence="1">Uncharacterized protein</fullName>
    </submittedName>
</protein>
<dbReference type="SUPFAM" id="SSF56601">
    <property type="entry name" value="beta-lactamase/transpeptidase-like"/>
    <property type="match status" value="1"/>
</dbReference>
<evidence type="ECO:0000313" key="1">
    <source>
        <dbReference type="EMBL" id="QNH96425.1"/>
    </source>
</evidence>
<dbReference type="RefSeq" id="WP_186276763.1">
    <property type="nucleotide sequence ID" value="NZ_CP046883.1"/>
</dbReference>
<keyword evidence="2" id="KW-1185">Reference proteome</keyword>
<name>A0A7G7YPK5_9CORY</name>
<evidence type="ECO:0000313" key="2">
    <source>
        <dbReference type="Proteomes" id="UP000515275"/>
    </source>
</evidence>
<accession>A0A7G7YPK5</accession>
<dbReference type="InterPro" id="IPR012338">
    <property type="entry name" value="Beta-lactam/transpept-like"/>
</dbReference>
<gene>
    <name evidence="1" type="ORF">GP473_06940</name>
</gene>
<organism evidence="1 2">
    <name type="scientific">Corynebacterium anserum</name>
    <dbReference type="NCBI Taxonomy" id="2684406"/>
    <lineage>
        <taxon>Bacteria</taxon>
        <taxon>Bacillati</taxon>
        <taxon>Actinomycetota</taxon>
        <taxon>Actinomycetes</taxon>
        <taxon>Mycobacteriales</taxon>
        <taxon>Corynebacteriaceae</taxon>
        <taxon>Corynebacterium</taxon>
    </lineage>
</organism>
<dbReference type="Gene3D" id="3.40.710.10">
    <property type="entry name" value="DD-peptidase/beta-lactamase superfamily"/>
    <property type="match status" value="1"/>
</dbReference>
<dbReference type="KEGG" id="cans:GP473_06940"/>
<reference evidence="1 2" key="1">
    <citation type="submission" date="2019-12" db="EMBL/GenBank/DDBJ databases">
        <title>Corynebacterium sp. nov., isolated from feces of the Anser Albifrons in China.</title>
        <authorList>
            <person name="Liu Q."/>
        </authorList>
    </citation>
    <scope>NUCLEOTIDE SEQUENCE [LARGE SCALE GENOMIC DNA]</scope>
    <source>
        <strain evidence="1 2">23H37-10</strain>
    </source>
</reference>